<protein>
    <recommendedName>
        <fullName evidence="3">Rha family transcriptional regulator</fullName>
    </recommendedName>
</protein>
<dbReference type="OrthoDB" id="79831at2"/>
<gene>
    <name evidence="1" type="ordered locus">Ent638_2607</name>
</gene>
<keyword evidence="2" id="KW-1185">Reference proteome</keyword>
<sequence length="172" mass="19675">MNNPSVIPAFDFREMVTVTSGELVTTSVRVADYFGKKHKNVLQAIRNLQCSDDFKRLNFKPTDFIDKNGDVQPMVNITRDGCMFLIMGFTGQAAAAIKETYIAAFNWMADQLSRRMAMGEEMQHRYAIKETRSKLKGTIGSRLMNDRKKEKRVLALEHDHIMQVTQPDLLIN</sequence>
<evidence type="ECO:0000313" key="1">
    <source>
        <dbReference type="EMBL" id="ABP61275.1"/>
    </source>
</evidence>
<dbReference type="Pfam" id="PF09669">
    <property type="entry name" value="Phage_pRha"/>
    <property type="match status" value="1"/>
</dbReference>
<dbReference type="NCBIfam" id="TIGR02681">
    <property type="entry name" value="phage_pRha"/>
    <property type="match status" value="1"/>
</dbReference>
<reference evidence="2" key="1">
    <citation type="journal article" date="2010" name="PLoS Genet.">
        <title>Genome sequence of the plant growth promoting endophytic bacterium Enterobacter sp. 638.</title>
        <authorList>
            <person name="Taghavi S."/>
            <person name="van der Lelie D."/>
            <person name="Hoffman A."/>
            <person name="Zhang Y.B."/>
            <person name="Walla M.D."/>
            <person name="Vangronsveld J."/>
            <person name="Newman L."/>
            <person name="Monchy S."/>
        </authorList>
    </citation>
    <scope>NUCLEOTIDE SEQUENCE [LARGE SCALE GENOMIC DNA]</scope>
    <source>
        <strain evidence="2">638</strain>
    </source>
</reference>
<proteinExistence type="predicted"/>
<dbReference type="Proteomes" id="UP000000230">
    <property type="component" value="Chromosome"/>
</dbReference>
<dbReference type="InterPro" id="IPR014054">
    <property type="entry name" value="Phage_regulatory_Rha"/>
</dbReference>
<evidence type="ECO:0008006" key="3">
    <source>
        <dbReference type="Google" id="ProtNLM"/>
    </source>
</evidence>
<dbReference type="EMBL" id="CP000653">
    <property type="protein sequence ID" value="ABP61275.1"/>
    <property type="molecule type" value="Genomic_DNA"/>
</dbReference>
<dbReference type="KEGG" id="ent:Ent638_2607"/>
<dbReference type="AlphaFoldDB" id="A0A9J9L0C7"/>
<evidence type="ECO:0000313" key="2">
    <source>
        <dbReference type="Proteomes" id="UP000000230"/>
    </source>
</evidence>
<dbReference type="RefSeq" id="WP_015959608.1">
    <property type="nucleotide sequence ID" value="NC_009436.1"/>
</dbReference>
<accession>A0A9J9L0C7</accession>
<name>A0A9J9L0C7_ENT38</name>
<organism evidence="1 2">
    <name type="scientific">Enterobacter sp. (strain 638)</name>
    <dbReference type="NCBI Taxonomy" id="399742"/>
    <lineage>
        <taxon>Bacteria</taxon>
        <taxon>Pseudomonadati</taxon>
        <taxon>Pseudomonadota</taxon>
        <taxon>Gammaproteobacteria</taxon>
        <taxon>Enterobacterales</taxon>
        <taxon>Enterobacteriaceae</taxon>
        <taxon>Enterobacter</taxon>
    </lineage>
</organism>